<keyword evidence="3" id="KW-0547">Nucleotide-binding</keyword>
<keyword evidence="3" id="KW-0067">ATP-binding</keyword>
<dbReference type="GO" id="GO:0005524">
    <property type="term" value="F:ATP binding"/>
    <property type="evidence" value="ECO:0007669"/>
    <property type="project" value="UniProtKB-KW"/>
</dbReference>
<evidence type="ECO:0000256" key="3">
    <source>
        <dbReference type="HAMAP-Rule" id="MF_01539"/>
    </source>
</evidence>
<comment type="caution">
    <text evidence="3">Lacks conserved residue(s) required for the propagation of feature annotation.</text>
</comment>
<dbReference type="GO" id="GO:0006400">
    <property type="term" value="P:tRNA modification"/>
    <property type="evidence" value="ECO:0007669"/>
    <property type="project" value="UniProtKB-UniRule"/>
</dbReference>
<dbReference type="SUPFAM" id="SSF52374">
    <property type="entry name" value="Nucleotidylyl transferase"/>
    <property type="match status" value="1"/>
</dbReference>
<keyword evidence="3" id="KW-0694">RNA-binding</keyword>
<dbReference type="GO" id="GO:0000049">
    <property type="term" value="F:tRNA binding"/>
    <property type="evidence" value="ECO:0007669"/>
    <property type="project" value="UniProtKB-KW"/>
</dbReference>
<keyword evidence="2 3" id="KW-0819">tRNA processing</keyword>
<dbReference type="InterPro" id="IPR008513">
    <property type="entry name" value="tRNA(Met)_cyd_acetate_ligase"/>
</dbReference>
<dbReference type="InterPro" id="IPR014729">
    <property type="entry name" value="Rossmann-like_a/b/a_fold"/>
</dbReference>
<feature type="binding site" evidence="3">
    <location>
        <position position="96"/>
    </location>
    <ligand>
        <name>ATP</name>
        <dbReference type="ChEBI" id="CHEBI:30616"/>
    </ligand>
</feature>
<protein>
    <recommendedName>
        <fullName evidence="3">tRNA(Met) cytidine acetate ligase</fullName>
        <ecNumber evidence="3">6.3.4.-</ecNumber>
    </recommendedName>
</protein>
<dbReference type="PANTHER" id="PTHR37825">
    <property type="entry name" value="TRNA(MET) CYTIDINE ACETATE LIGASE"/>
    <property type="match status" value="1"/>
</dbReference>
<dbReference type="HAMAP" id="MF_01539">
    <property type="entry name" value="TmcAL"/>
    <property type="match status" value="1"/>
</dbReference>
<dbReference type="PANTHER" id="PTHR37825:SF1">
    <property type="entry name" value="TRNA(MET) CYTIDINE ACETATE LIGASE"/>
    <property type="match status" value="1"/>
</dbReference>
<feature type="binding site" evidence="3">
    <location>
        <position position="152"/>
    </location>
    <ligand>
        <name>ATP</name>
        <dbReference type="ChEBI" id="CHEBI:30616"/>
    </ligand>
</feature>
<dbReference type="EMBL" id="AHSR01000016">
    <property type="protein sequence ID" value="EMC24631.1"/>
    <property type="molecule type" value="Genomic_DNA"/>
</dbReference>
<evidence type="ECO:0000313" key="4">
    <source>
        <dbReference type="EMBL" id="EMC24631.1"/>
    </source>
</evidence>
<accession>A0A829BVJ1</accession>
<comment type="similarity">
    <text evidence="3">Belongs to the TmcAL family.</text>
</comment>
<feature type="binding site" evidence="3">
    <location>
        <position position="175"/>
    </location>
    <ligand>
        <name>ATP</name>
        <dbReference type="ChEBI" id="CHEBI:30616"/>
    </ligand>
</feature>
<organism evidence="4 5">
    <name type="scientific">Streptococcus mutans SM6</name>
    <dbReference type="NCBI Taxonomy" id="857119"/>
    <lineage>
        <taxon>Bacteria</taxon>
        <taxon>Bacillati</taxon>
        <taxon>Bacillota</taxon>
        <taxon>Bacilli</taxon>
        <taxon>Lactobacillales</taxon>
        <taxon>Streptococcaceae</taxon>
        <taxon>Streptococcus</taxon>
    </lineage>
</organism>
<dbReference type="GO" id="GO:0005737">
    <property type="term" value="C:cytoplasm"/>
    <property type="evidence" value="ECO:0007669"/>
    <property type="project" value="UniProtKB-SubCell"/>
</dbReference>
<dbReference type="GO" id="GO:0016879">
    <property type="term" value="F:ligase activity, forming carbon-nitrogen bonds"/>
    <property type="evidence" value="ECO:0007669"/>
    <property type="project" value="UniProtKB-UniRule"/>
</dbReference>
<dbReference type="Proteomes" id="UP000011676">
    <property type="component" value="Unassembled WGS sequence"/>
</dbReference>
<keyword evidence="3" id="KW-0963">Cytoplasm</keyword>
<keyword evidence="3" id="KW-0820">tRNA-binding</keyword>
<evidence type="ECO:0000313" key="5">
    <source>
        <dbReference type="Proteomes" id="UP000011676"/>
    </source>
</evidence>
<keyword evidence="1 3" id="KW-0436">Ligase</keyword>
<evidence type="ECO:0000256" key="1">
    <source>
        <dbReference type="ARBA" id="ARBA00022598"/>
    </source>
</evidence>
<reference evidence="4 5" key="1">
    <citation type="journal article" date="2013" name="Mol. Biol. Evol.">
        <title>Evolutionary and population genomics of the cavity causing bacteria Streptococcus mutans.</title>
        <authorList>
            <person name="Cornejo O.E."/>
            <person name="Lefebure T."/>
            <person name="Pavinski Bitar P.D."/>
            <person name="Lang P."/>
            <person name="Richards V.P."/>
            <person name="Eilertson K."/>
            <person name="Do T."/>
            <person name="Beighton D."/>
            <person name="Zeng L."/>
            <person name="Ahn S.J."/>
            <person name="Burne R.A."/>
            <person name="Siepel A."/>
            <person name="Bustamante C.D."/>
            <person name="Stanhope M.J."/>
        </authorList>
    </citation>
    <scope>NUCLEOTIDE SEQUENCE [LARGE SCALE GENOMIC DNA]</scope>
    <source>
        <strain evidence="4 5">SM6</strain>
    </source>
</reference>
<comment type="caution">
    <text evidence="4">The sequence shown here is derived from an EMBL/GenBank/DDBJ whole genome shotgun (WGS) entry which is preliminary data.</text>
</comment>
<dbReference type="Pfam" id="PF05636">
    <property type="entry name" value="HIGH_NTase1"/>
    <property type="match status" value="1"/>
</dbReference>
<sequence length="366" mass="41208">MTTTGIIAEFNPFHNGHKYLLDQAHGLKIVAMSGNFVQRGEPAIIDKWTRAQMALENGADLVVELPFLVAVQSADYFASGAVDILAKLGIDTLAFGTETALNYNGLSVIYEKMAEQMNEFLTTLPEELSYPQKTQKMWEKFTGVQFTGQTPNHILGLTYAKACAGRNIQLQPIQRRGADYHSTEKTVAYASATSLRHHRQDPAFMAKSMPNADLFQTSPQVTWEDYFTLLRYQVLTHPDLTQLFQVNEELAIRIKKAIRQVTSLDQLVETIATKRYTKARVRRILIYILIGSRETSLPQDVHILGFTSAGRKHLAKIKGKTQIISRIGSQPWDTLTQQADQVYQLGNPKIAEQTWGRVPIRIDNTV</sequence>
<evidence type="ECO:0000256" key="2">
    <source>
        <dbReference type="ARBA" id="ARBA00022694"/>
    </source>
</evidence>
<comment type="subcellular location">
    <subcellularLocation>
        <location evidence="3">Cytoplasm</location>
    </subcellularLocation>
</comment>
<dbReference type="NCBIfam" id="NF010191">
    <property type="entry name" value="PRK13670.1"/>
    <property type="match status" value="1"/>
</dbReference>
<name>A0A829BVJ1_STRMG</name>
<dbReference type="Gene3D" id="3.40.50.620">
    <property type="entry name" value="HUPs"/>
    <property type="match status" value="1"/>
</dbReference>
<feature type="binding site" evidence="3">
    <location>
        <begin position="7"/>
        <end position="20"/>
    </location>
    <ligand>
        <name>ATP</name>
        <dbReference type="ChEBI" id="CHEBI:30616"/>
    </ligand>
</feature>
<dbReference type="AlphaFoldDB" id="A0A829BVJ1"/>
<dbReference type="EC" id="6.3.4.-" evidence="3"/>
<dbReference type="RefSeq" id="WP_002278046.1">
    <property type="nucleotide sequence ID" value="NZ_AHSR01000016.1"/>
</dbReference>
<proteinExistence type="inferred from homology"/>
<comment type="catalytic activity">
    <reaction evidence="3">
        <text>cytidine(34) in elongator tRNA(Met) + acetate + ATP = N(4)-acetylcytidine(34) in elongator tRNA(Met) + AMP + diphosphate</text>
        <dbReference type="Rhea" id="RHEA:58144"/>
        <dbReference type="Rhea" id="RHEA-COMP:10693"/>
        <dbReference type="Rhea" id="RHEA-COMP:10694"/>
        <dbReference type="ChEBI" id="CHEBI:30089"/>
        <dbReference type="ChEBI" id="CHEBI:30616"/>
        <dbReference type="ChEBI" id="CHEBI:33019"/>
        <dbReference type="ChEBI" id="CHEBI:74900"/>
        <dbReference type="ChEBI" id="CHEBI:82748"/>
        <dbReference type="ChEBI" id="CHEBI:456215"/>
    </reaction>
</comment>
<comment type="function">
    <text evidence="3">Catalyzes the formation of N(4)-acetylcytidine (ac(4)C) at the wobble position of elongator tRNA(Met), using acetate and ATP as substrates. First activates an acetate ion to form acetyladenylate (Ac-AMP) and then transfers the acetyl group to tRNA to form ac(4)C34.</text>
</comment>
<gene>
    <name evidence="3" type="primary">tmcAL</name>
    <name evidence="4" type="ORF">SMU82_03921</name>
</gene>